<protein>
    <submittedName>
        <fullName evidence="15">Uncharacterized protein</fullName>
    </submittedName>
</protein>
<dbReference type="InterPro" id="IPR052455">
    <property type="entry name" value="Tricalbin_domain"/>
</dbReference>
<dbReference type="SMART" id="SM00239">
    <property type="entry name" value="C2"/>
    <property type="match status" value="2"/>
</dbReference>
<evidence type="ECO:0000313" key="16">
    <source>
        <dbReference type="Proteomes" id="UP000306954"/>
    </source>
</evidence>
<dbReference type="GO" id="GO:0008289">
    <property type="term" value="F:lipid binding"/>
    <property type="evidence" value="ECO:0007669"/>
    <property type="project" value="UniProtKB-KW"/>
</dbReference>
<evidence type="ECO:0000256" key="3">
    <source>
        <dbReference type="ARBA" id="ARBA00022553"/>
    </source>
</evidence>
<dbReference type="InterPro" id="IPR035892">
    <property type="entry name" value="C2_domain_sf"/>
</dbReference>
<accession>A0A4T0HYH6</accession>
<gene>
    <name evidence="15" type="ORF">E3P90_03395</name>
</gene>
<evidence type="ECO:0000256" key="11">
    <source>
        <dbReference type="SAM" id="MobiDB-lite"/>
    </source>
</evidence>
<comment type="caution">
    <text evidence="15">The sequence shown here is derived from an EMBL/GenBank/DDBJ whole genome shotgun (WGS) entry which is preliminary data.</text>
</comment>
<evidence type="ECO:0000256" key="10">
    <source>
        <dbReference type="ARBA" id="ARBA00023136"/>
    </source>
</evidence>
<evidence type="ECO:0000256" key="6">
    <source>
        <dbReference type="ARBA" id="ARBA00022824"/>
    </source>
</evidence>
<feature type="domain" description="C2" evidence="13">
    <location>
        <begin position="579"/>
        <end position="703"/>
    </location>
</feature>
<dbReference type="CDD" id="cd04044">
    <property type="entry name" value="C2A_Tricalbin-like"/>
    <property type="match status" value="1"/>
</dbReference>
<evidence type="ECO:0000313" key="15">
    <source>
        <dbReference type="EMBL" id="TIB09121.1"/>
    </source>
</evidence>
<keyword evidence="2" id="KW-0813">Transport</keyword>
<evidence type="ECO:0000256" key="8">
    <source>
        <dbReference type="ARBA" id="ARBA00023055"/>
    </source>
</evidence>
<dbReference type="GO" id="GO:0006869">
    <property type="term" value="P:lipid transport"/>
    <property type="evidence" value="ECO:0007669"/>
    <property type="project" value="UniProtKB-KW"/>
</dbReference>
<evidence type="ECO:0000259" key="13">
    <source>
        <dbReference type="PROSITE" id="PS50004"/>
    </source>
</evidence>
<organism evidence="15 16">
    <name type="scientific">Wallemia ichthyophaga</name>
    <dbReference type="NCBI Taxonomy" id="245174"/>
    <lineage>
        <taxon>Eukaryota</taxon>
        <taxon>Fungi</taxon>
        <taxon>Dikarya</taxon>
        <taxon>Basidiomycota</taxon>
        <taxon>Wallemiomycotina</taxon>
        <taxon>Wallemiomycetes</taxon>
        <taxon>Wallemiales</taxon>
        <taxon>Wallemiaceae</taxon>
        <taxon>Wallemia</taxon>
    </lineage>
</organism>
<dbReference type="InterPro" id="IPR037765">
    <property type="entry name" value="C2B_Tricalbin"/>
</dbReference>
<dbReference type="InterPro" id="IPR037761">
    <property type="entry name" value="C2A_Tricalbin"/>
</dbReference>
<name>A0A4T0HYH6_WALIC</name>
<sequence>MVFGLKSKDHANSTEQEDNAAQLQSDVEGLQNEMKESEKAGGRVHTFDPNEDPHSKKKAAAKSSGAPETPKKATDGAALDLDDDSDTAIDPTTTLDDAAKATTDAAELGDAKDDEISSATQEAESEGDFIPGKIPPWYKVGHKMALTALTTNLNDDIELNKLATRFFGRWYMNSGILILSMSLTIIIGKFNLGVGWVLLVLAAASTYYNTHMKRVKRNIKDDISRELSINRLESQRESAEWVNSFLDRFWLIYEPVLSAAIVSSADQVLSQNTPGFLDSIRMTQFTLGNKAPDIEYVKTWPSAGNDIIQMDWRVSFKPSDTSNITPNEAKKQVNPKVVLAVRIGVGLVGKALPILLEDMNFSGYMRIKFTLDKDFPFVQLVSVSFLERPKFDYVLKPIGGDTFGFDVGNIPGLSAFITGQVHANMGPMMYHPNAFTLNIQELLAGTPMDAAVGVLKVNINSAYNLSTSKFGGGKPDPYVSFTVGPKVGIDRTATIHNTSEPTWNETKYLLLTNLNDMLIMNVLDYNDHRKDSDMGLASFDLATLNEERVCGDKNAKLIFEDKVHGMLDYAVHFFPTLEATRDEEGNVIPPPDLPSGVVRVNIMQAQDLDSNSGKLRGQLRGQLSPFATLRVGKKEIHRTQTVKSTKNPTWGSNKEYLVKNKDKSMVTVEVFDDKGFNQSTSLGFVSVKLRDLLTAKERSIDWFSLSKVKSGRIKMAATFKPIDFDN</sequence>
<keyword evidence="3" id="KW-0597">Phosphoprotein</keyword>
<evidence type="ECO:0000256" key="12">
    <source>
        <dbReference type="SAM" id="Phobius"/>
    </source>
</evidence>
<feature type="region of interest" description="Disordered" evidence="11">
    <location>
        <begin position="1"/>
        <end position="130"/>
    </location>
</feature>
<keyword evidence="6" id="KW-0256">Endoplasmic reticulum</keyword>
<dbReference type="CDD" id="cd21678">
    <property type="entry name" value="SMP_TCB"/>
    <property type="match status" value="1"/>
</dbReference>
<evidence type="ECO:0000256" key="7">
    <source>
        <dbReference type="ARBA" id="ARBA00022989"/>
    </source>
</evidence>
<keyword evidence="9" id="KW-0446">Lipid-binding</keyword>
<dbReference type="GO" id="GO:0005789">
    <property type="term" value="C:endoplasmic reticulum membrane"/>
    <property type="evidence" value="ECO:0007669"/>
    <property type="project" value="UniProtKB-SubCell"/>
</dbReference>
<dbReference type="EMBL" id="SPOF01000046">
    <property type="protein sequence ID" value="TIB09121.1"/>
    <property type="molecule type" value="Genomic_DNA"/>
</dbReference>
<dbReference type="CDD" id="cd04052">
    <property type="entry name" value="C2B_Tricalbin-like"/>
    <property type="match status" value="1"/>
</dbReference>
<feature type="compositionally biased region" description="Low complexity" evidence="11">
    <location>
        <begin position="88"/>
        <end position="106"/>
    </location>
</feature>
<dbReference type="PROSITE" id="PS51847">
    <property type="entry name" value="SMP"/>
    <property type="match status" value="1"/>
</dbReference>
<dbReference type="PANTHER" id="PTHR46980">
    <property type="entry name" value="TRICALBIN-1-RELATED"/>
    <property type="match status" value="1"/>
</dbReference>
<evidence type="ECO:0000256" key="1">
    <source>
        <dbReference type="ARBA" id="ARBA00004586"/>
    </source>
</evidence>
<dbReference type="SUPFAM" id="SSF49562">
    <property type="entry name" value="C2 domain (Calcium/lipid-binding domain, CaLB)"/>
    <property type="match status" value="2"/>
</dbReference>
<comment type="subcellular location">
    <subcellularLocation>
        <location evidence="1">Endoplasmic reticulum membrane</location>
    </subcellularLocation>
</comment>
<dbReference type="GO" id="GO:0061817">
    <property type="term" value="P:endoplasmic reticulum-plasma membrane tethering"/>
    <property type="evidence" value="ECO:0007669"/>
    <property type="project" value="InterPro"/>
</dbReference>
<keyword evidence="4 12" id="KW-0812">Transmembrane</keyword>
<keyword evidence="5" id="KW-0677">Repeat</keyword>
<keyword evidence="8" id="KW-0445">Lipid transport</keyword>
<feature type="transmembrane region" description="Helical" evidence="12">
    <location>
        <begin position="193"/>
        <end position="210"/>
    </location>
</feature>
<evidence type="ECO:0000256" key="2">
    <source>
        <dbReference type="ARBA" id="ARBA00022448"/>
    </source>
</evidence>
<feature type="domain" description="SMP-LTD" evidence="14">
    <location>
        <begin position="235"/>
        <end position="440"/>
    </location>
</feature>
<dbReference type="PROSITE" id="PS50004">
    <property type="entry name" value="C2"/>
    <property type="match status" value="2"/>
</dbReference>
<dbReference type="Gene3D" id="2.60.40.150">
    <property type="entry name" value="C2 domain"/>
    <property type="match status" value="2"/>
</dbReference>
<dbReference type="Proteomes" id="UP000306954">
    <property type="component" value="Unassembled WGS sequence"/>
</dbReference>
<evidence type="ECO:0000256" key="4">
    <source>
        <dbReference type="ARBA" id="ARBA00022692"/>
    </source>
</evidence>
<feature type="compositionally biased region" description="Basic and acidic residues" evidence="11">
    <location>
        <begin position="1"/>
        <end position="12"/>
    </location>
</feature>
<reference evidence="15 16" key="1">
    <citation type="submission" date="2019-03" db="EMBL/GenBank/DDBJ databases">
        <title>Sequencing 23 genomes of Wallemia ichthyophaga.</title>
        <authorList>
            <person name="Gostincar C."/>
        </authorList>
    </citation>
    <scope>NUCLEOTIDE SEQUENCE [LARGE SCALE GENOMIC DNA]</scope>
    <source>
        <strain evidence="15 16">EXF-8621</strain>
    </source>
</reference>
<evidence type="ECO:0000256" key="5">
    <source>
        <dbReference type="ARBA" id="ARBA00022737"/>
    </source>
</evidence>
<feature type="compositionally biased region" description="Basic and acidic residues" evidence="11">
    <location>
        <begin position="33"/>
        <end position="54"/>
    </location>
</feature>
<dbReference type="InterPro" id="IPR031468">
    <property type="entry name" value="SMP_LBD"/>
</dbReference>
<evidence type="ECO:0000256" key="9">
    <source>
        <dbReference type="ARBA" id="ARBA00023121"/>
    </source>
</evidence>
<dbReference type="PANTHER" id="PTHR46980:SF2">
    <property type="entry name" value="TRICALBIN-1-RELATED"/>
    <property type="match status" value="1"/>
</dbReference>
<evidence type="ECO:0000259" key="14">
    <source>
        <dbReference type="PROSITE" id="PS51847"/>
    </source>
</evidence>
<feature type="transmembrane region" description="Helical" evidence="12">
    <location>
        <begin position="170"/>
        <end position="187"/>
    </location>
</feature>
<keyword evidence="10 12" id="KW-0472">Membrane</keyword>
<dbReference type="AlphaFoldDB" id="A0A4T0HYH6"/>
<dbReference type="Pfam" id="PF25669">
    <property type="entry name" value="SMP_MUG190-like"/>
    <property type="match status" value="1"/>
</dbReference>
<dbReference type="InterPro" id="IPR000008">
    <property type="entry name" value="C2_dom"/>
</dbReference>
<feature type="domain" description="C2" evidence="13">
    <location>
        <begin position="431"/>
        <end position="554"/>
    </location>
</feature>
<proteinExistence type="predicted"/>
<dbReference type="Pfam" id="PF00168">
    <property type="entry name" value="C2"/>
    <property type="match status" value="2"/>
</dbReference>
<keyword evidence="7 12" id="KW-1133">Transmembrane helix</keyword>